<dbReference type="InterPro" id="IPR003593">
    <property type="entry name" value="AAA+_ATPase"/>
</dbReference>
<name>A0ABQ5SFU3_9CHLO</name>
<feature type="region of interest" description="Disordered" evidence="3">
    <location>
        <begin position="538"/>
        <end position="603"/>
    </location>
</feature>
<feature type="compositionally biased region" description="Low complexity" evidence="3">
    <location>
        <begin position="471"/>
        <end position="485"/>
    </location>
</feature>
<keyword evidence="2" id="KW-0067">ATP-binding</keyword>
<dbReference type="InterPro" id="IPR058670">
    <property type="entry name" value="PTPase_dom"/>
</dbReference>
<evidence type="ECO:0000313" key="6">
    <source>
        <dbReference type="Proteomes" id="UP001165090"/>
    </source>
</evidence>
<evidence type="ECO:0000313" key="5">
    <source>
        <dbReference type="EMBL" id="GLI68654.1"/>
    </source>
</evidence>
<gene>
    <name evidence="5" type="ORF">VaNZ11_013130</name>
</gene>
<accession>A0ABQ5SFU3</accession>
<dbReference type="Gene3D" id="3.40.50.300">
    <property type="entry name" value="P-loop containing nucleotide triphosphate hydrolases"/>
    <property type="match status" value="1"/>
</dbReference>
<dbReference type="SUPFAM" id="SSF52540">
    <property type="entry name" value="P-loop containing nucleoside triphosphate hydrolases"/>
    <property type="match status" value="1"/>
</dbReference>
<reference evidence="5 6" key="1">
    <citation type="journal article" date="2023" name="IScience">
        <title>Expanded male sex-determining region conserved during the evolution of homothallism in the green alga Volvox.</title>
        <authorList>
            <person name="Yamamoto K."/>
            <person name="Matsuzaki R."/>
            <person name="Mahakham W."/>
            <person name="Heman W."/>
            <person name="Sekimoto H."/>
            <person name="Kawachi M."/>
            <person name="Minakuchi Y."/>
            <person name="Toyoda A."/>
            <person name="Nozaki H."/>
        </authorList>
    </citation>
    <scope>NUCLEOTIDE SEQUENCE [LARGE SCALE GENOMIC DNA]</scope>
    <source>
        <strain evidence="5 6">NIES-4468</strain>
    </source>
</reference>
<dbReference type="PANTHER" id="PTHR20953:SF3">
    <property type="entry name" value="P-LOOP CONTAINING NUCLEOSIDE TRIPHOSPHATE HYDROLASES SUPERFAMILY PROTEIN"/>
    <property type="match status" value="1"/>
</dbReference>
<feature type="non-terminal residue" evidence="5">
    <location>
        <position position="947"/>
    </location>
</feature>
<keyword evidence="6" id="KW-1185">Reference proteome</keyword>
<organism evidence="5 6">
    <name type="scientific">Volvox africanus</name>
    <dbReference type="NCBI Taxonomy" id="51714"/>
    <lineage>
        <taxon>Eukaryota</taxon>
        <taxon>Viridiplantae</taxon>
        <taxon>Chlorophyta</taxon>
        <taxon>core chlorophytes</taxon>
        <taxon>Chlorophyceae</taxon>
        <taxon>CS clade</taxon>
        <taxon>Chlamydomonadales</taxon>
        <taxon>Volvocaceae</taxon>
        <taxon>Volvox</taxon>
    </lineage>
</organism>
<feature type="domain" description="AAA+ ATPase" evidence="4">
    <location>
        <begin position="221"/>
        <end position="377"/>
    </location>
</feature>
<dbReference type="InterPro" id="IPR045735">
    <property type="entry name" value="Spore_III_AA_AAA+_ATPase"/>
</dbReference>
<evidence type="ECO:0000259" key="4">
    <source>
        <dbReference type="SMART" id="SM00382"/>
    </source>
</evidence>
<dbReference type="Pfam" id="PF25516">
    <property type="entry name" value="PTPase"/>
    <property type="match status" value="1"/>
</dbReference>
<keyword evidence="1" id="KW-0547">Nucleotide-binding</keyword>
<feature type="region of interest" description="Disordered" evidence="3">
    <location>
        <begin position="750"/>
        <end position="787"/>
    </location>
</feature>
<proteinExistence type="predicted"/>
<evidence type="ECO:0000256" key="1">
    <source>
        <dbReference type="ARBA" id="ARBA00022741"/>
    </source>
</evidence>
<comment type="caution">
    <text evidence="5">The sequence shown here is derived from an EMBL/GenBank/DDBJ whole genome shotgun (WGS) entry which is preliminary data.</text>
</comment>
<dbReference type="SMART" id="SM00382">
    <property type="entry name" value="AAA"/>
    <property type="match status" value="1"/>
</dbReference>
<dbReference type="Pfam" id="PF19568">
    <property type="entry name" value="Spore_III_AA"/>
    <property type="match status" value="1"/>
</dbReference>
<dbReference type="Proteomes" id="UP001165090">
    <property type="component" value="Unassembled WGS sequence"/>
</dbReference>
<feature type="region of interest" description="Disordered" evidence="3">
    <location>
        <begin position="467"/>
        <end position="522"/>
    </location>
</feature>
<dbReference type="InterPro" id="IPR027417">
    <property type="entry name" value="P-loop_NTPase"/>
</dbReference>
<evidence type="ECO:0000256" key="2">
    <source>
        <dbReference type="ARBA" id="ARBA00022840"/>
    </source>
</evidence>
<feature type="compositionally biased region" description="Low complexity" evidence="3">
    <location>
        <begin position="538"/>
        <end position="570"/>
    </location>
</feature>
<evidence type="ECO:0000256" key="3">
    <source>
        <dbReference type="SAM" id="MobiDB-lite"/>
    </source>
</evidence>
<sequence>MRQLHFHYHQMIFYRKNVTSLSACLPRELPKTHSGCGTNVAGRLGSTITTTTRTNINPTTTSHFVSSTSRTTVLTTTSIPSDTDLGDDPRSLQRSLYAPDEIDSELQLLIRLLPSAVRSVLEKRPDVGQLVEVVMDLGRPPTARFPHGDVVLSSETTTAEDLSQVISQVGQFDGDNRAGINSTLHRISCIRNRAGRIVGLTCRVGRAVPGAAELVRDLVMSARSVLLLGRPGVGKTTVLREICRIAADECRQRVVVVDTSNEIGGDGDVPHPSIGGARRMQVPRPEAQHAVMVEAVENHMPQMVVIDEVSTLAECTAARTIAQRGVQLVASAHGNILENVIQNPTLADLVGGIQSVTLGDEEARRRGVQKSILERAAPPTFDVVVEMEDKGKWRVHLDVGAAVDTILAGGEATGQVRFLDSAGQVTRANYMGTVRRTDSNGTTTTSEWWADEVGDREPLLWPVRQDVQATSSPVSSSSSFPPNRSAKTQGVRLPKPHKVLGTGDGALGNGEPRPEIAPSRGIGASAGAFSRAATVDTPAAASGGAAPTSLSSITRGSWNSTSSTSSNNIGSGSGQVDEHGAPNCTGGNDPWISGGGAATTGAATSSLPLQQSQLRVYLLMDDETATRVRAILGLLRREAYEAVLAATAAADGISAGTGAGSAGSGAHGSQTLIQVVSDLDIADMVVGTVSKLRKNPKIRNAARKRELPVYALTATSTSALLRNLCPLLGLDPLAVAEVVRAGGGANAYGSDASEAAEQVLSPSSSSDETNEEGGEQGHTISGATARGHRRSLELSAADDYADLLATTVRELRYAPLDRSYAQHILGRFIEEMTATPVHTAGGPTDGVVRPSSLAAVAWACSFVKHRKKFVAASRRDLSVLAEACGQCWGQLSGPDLLRVAAGFAALRLAPPSEAWLKGLMDAVGKALGTSGTAADGVISGDSSGGEG</sequence>
<dbReference type="PANTHER" id="PTHR20953">
    <property type="entry name" value="KINASE-RELATED"/>
    <property type="match status" value="1"/>
</dbReference>
<protein>
    <recommendedName>
        <fullName evidence="4">AAA+ ATPase domain-containing protein</fullName>
    </recommendedName>
</protein>
<dbReference type="EMBL" id="BSDZ01000080">
    <property type="protein sequence ID" value="GLI68654.1"/>
    <property type="molecule type" value="Genomic_DNA"/>
</dbReference>
<dbReference type="CDD" id="cd00009">
    <property type="entry name" value="AAA"/>
    <property type="match status" value="1"/>
</dbReference>